<dbReference type="HOGENOM" id="CLU_787128_0_0_11"/>
<feature type="domain" description="DAC" evidence="12">
    <location>
        <begin position="42"/>
        <end position="180"/>
    </location>
</feature>
<dbReference type="SUPFAM" id="SSF47781">
    <property type="entry name" value="RuvA domain 2-like"/>
    <property type="match status" value="1"/>
</dbReference>
<keyword evidence="5 11" id="KW-0547">Nucleotide-binding</keyword>
<keyword evidence="6 11" id="KW-0227">DNA damage</keyword>
<evidence type="ECO:0000256" key="11">
    <source>
        <dbReference type="HAMAP-Rule" id="MF_01438"/>
    </source>
</evidence>
<evidence type="ECO:0000256" key="3">
    <source>
        <dbReference type="ARBA" id="ARBA00022679"/>
    </source>
</evidence>
<keyword evidence="9 11" id="KW-0238">DNA-binding</keyword>
<dbReference type="Proteomes" id="UP000000844">
    <property type="component" value="Chromosome"/>
</dbReference>
<comment type="function">
    <text evidence="11">Has also diadenylate cyclase activity, catalyzing the condensation of 2 ATP molecules into cyclic di-AMP (c-di-AMP). c-di-AMP likely acts as a signaling molecule that may couple DNA integrity with a cellular process.</text>
</comment>
<dbReference type="GO" id="GO:0003677">
    <property type="term" value="F:DNA binding"/>
    <property type="evidence" value="ECO:0007669"/>
    <property type="project" value="UniProtKB-UniRule"/>
</dbReference>
<proteinExistence type="inferred from homology"/>
<feature type="binding site" evidence="11">
    <location>
        <position position="109"/>
    </location>
    <ligand>
        <name>ATP</name>
        <dbReference type="ChEBI" id="CHEBI:30616"/>
    </ligand>
</feature>
<dbReference type="Gene3D" id="1.20.1260.110">
    <property type="entry name" value="DNA integrity scanning linker region"/>
    <property type="match status" value="1"/>
</dbReference>
<dbReference type="GO" id="GO:0005524">
    <property type="term" value="F:ATP binding"/>
    <property type="evidence" value="ECO:0007669"/>
    <property type="project" value="UniProtKB-UniRule"/>
</dbReference>
<evidence type="ECO:0000256" key="9">
    <source>
        <dbReference type="ARBA" id="ARBA00023125"/>
    </source>
</evidence>
<evidence type="ECO:0000259" key="12">
    <source>
        <dbReference type="PROSITE" id="PS51794"/>
    </source>
</evidence>
<comment type="function">
    <text evidence="11">Participates in a DNA-damage check-point. DisA forms globular foci that rapidly scan along the chromosomes searching for lesions.</text>
</comment>
<dbReference type="InterPro" id="IPR003390">
    <property type="entry name" value="DNA_integrity_scan_DisA_N"/>
</dbReference>
<dbReference type="PROSITE" id="PS51794">
    <property type="entry name" value="DAC"/>
    <property type="match status" value="1"/>
</dbReference>
<dbReference type="eggNOG" id="COG1623">
    <property type="taxonomic scope" value="Bacteria"/>
</dbReference>
<evidence type="ECO:0000256" key="10">
    <source>
        <dbReference type="ARBA" id="ARBA00023204"/>
    </source>
</evidence>
<dbReference type="KEGG" id="sna:Snas_0156"/>
<keyword evidence="7 11" id="KW-0067">ATP-binding</keyword>
<keyword evidence="3 11" id="KW-0808">Transferase</keyword>
<keyword evidence="4 11" id="KW-0548">Nucleotidyltransferase</keyword>
<dbReference type="SUPFAM" id="SSF143597">
    <property type="entry name" value="YojJ-like"/>
    <property type="match status" value="1"/>
</dbReference>
<feature type="binding site" evidence="11">
    <location>
        <begin position="140"/>
        <end position="144"/>
    </location>
    <ligand>
        <name>ATP</name>
        <dbReference type="ChEBI" id="CHEBI:30616"/>
    </ligand>
</feature>
<dbReference type="EMBL" id="CP001778">
    <property type="protein sequence ID" value="ADD39876.1"/>
    <property type="molecule type" value="Genomic_DNA"/>
</dbReference>
<evidence type="ECO:0000313" key="13">
    <source>
        <dbReference type="EMBL" id="ADD39876.1"/>
    </source>
</evidence>
<evidence type="ECO:0000256" key="2">
    <source>
        <dbReference type="ARBA" id="ARBA00001946"/>
    </source>
</evidence>
<evidence type="ECO:0000256" key="1">
    <source>
        <dbReference type="ARBA" id="ARBA00000877"/>
    </source>
</evidence>
<dbReference type="PANTHER" id="PTHR34185">
    <property type="entry name" value="DIADENYLATE CYCLASE"/>
    <property type="match status" value="1"/>
</dbReference>
<gene>
    <name evidence="11" type="primary">disA</name>
    <name evidence="13" type="ordered locus">Snas_0156</name>
</gene>
<dbReference type="NCBIfam" id="NF010009">
    <property type="entry name" value="PRK13482.1"/>
    <property type="match status" value="1"/>
</dbReference>
<protein>
    <recommendedName>
        <fullName evidence="11">DNA integrity scanning protein DisA</fullName>
    </recommendedName>
    <alternativeName>
        <fullName evidence="11">Cyclic di-AMP synthase</fullName>
        <shortName evidence="11">c-di-AMP synthase</shortName>
    </alternativeName>
    <alternativeName>
        <fullName evidence="11">Diadenylate cyclase</fullName>
        <ecNumber evidence="11">2.7.7.85</ecNumber>
    </alternativeName>
</protein>
<dbReference type="GO" id="GO:0004016">
    <property type="term" value="F:adenylate cyclase activity"/>
    <property type="evidence" value="ECO:0007669"/>
    <property type="project" value="TreeGrafter"/>
</dbReference>
<dbReference type="InterPro" id="IPR038331">
    <property type="entry name" value="DisA_sf"/>
</dbReference>
<dbReference type="InterPro" id="IPR023763">
    <property type="entry name" value="DNA_integrity_scanning_protein"/>
</dbReference>
<dbReference type="Pfam" id="PF02457">
    <property type="entry name" value="DAC"/>
    <property type="match status" value="1"/>
</dbReference>
<evidence type="ECO:0000256" key="8">
    <source>
        <dbReference type="ARBA" id="ARBA00022842"/>
    </source>
</evidence>
<sequence>MTANRSVDLARTYAVRSTLLPLAHGALNIVEGAADVVLPERDEPMRATLALMAPGTALRDGLERILRGNTGALIVLGFDETVAALCTGGFHLDVEFAATRLRELCKMDGAVVLTSDGTKIVRAAVHLMPDSTIRSEESGTRHRTAERVAKQTGFPVISVSQSMHIIGLYVNGQRHVLDDSAAILSRANQALATLERYKSRLDEVAGTLSALEIEDLVTVREAMVVVQRMEMVRRIADEVEGYVIELGTDGRLLALQLDELMAGVDSDRTLIVRDYLPEDLERSAPVKAMAELDGLTAGELLDLSAVSRALGHNGGSEMLDAPISPRGFRLLGRVPRLPGPVVERIVGHFASLQRLLGATVDDLQAVDGVGAARARSVREGLSRLAEVSMLERYV</sequence>
<dbReference type="InterPro" id="IPR050338">
    <property type="entry name" value="DisA"/>
</dbReference>
<dbReference type="InterPro" id="IPR010994">
    <property type="entry name" value="RuvA_2-like"/>
</dbReference>
<dbReference type="HAMAP" id="MF_01438">
    <property type="entry name" value="DisA"/>
    <property type="match status" value="1"/>
</dbReference>
<organism evidence="13 14">
    <name type="scientific">Stackebrandtia nassauensis (strain DSM 44728 / CIP 108903 / NRRL B-16338 / NBRC 102104 / LLR-40K-21)</name>
    <dbReference type="NCBI Taxonomy" id="446470"/>
    <lineage>
        <taxon>Bacteria</taxon>
        <taxon>Bacillati</taxon>
        <taxon>Actinomycetota</taxon>
        <taxon>Actinomycetes</taxon>
        <taxon>Glycomycetales</taxon>
        <taxon>Glycomycetaceae</taxon>
        <taxon>Stackebrandtia</taxon>
    </lineage>
</organism>
<evidence type="ECO:0000256" key="7">
    <source>
        <dbReference type="ARBA" id="ARBA00022840"/>
    </source>
</evidence>
<reference evidence="13 14" key="1">
    <citation type="journal article" date="2009" name="Stand. Genomic Sci.">
        <title>Complete genome sequence of Stackebrandtia nassauensis type strain (LLR-40K-21).</title>
        <authorList>
            <person name="Munk C."/>
            <person name="Lapidus A."/>
            <person name="Copeland A."/>
            <person name="Jando M."/>
            <person name="Mayilraj S."/>
            <person name="Glavina Del Rio T."/>
            <person name="Nolan M."/>
            <person name="Chen F."/>
            <person name="Lucas S."/>
            <person name="Tice H."/>
            <person name="Cheng J.F."/>
            <person name="Han C."/>
            <person name="Detter J.C."/>
            <person name="Bruce D."/>
            <person name="Goodwin L."/>
            <person name="Chain P."/>
            <person name="Pitluck S."/>
            <person name="Goker M."/>
            <person name="Ovchinikova G."/>
            <person name="Pati A."/>
            <person name="Ivanova N."/>
            <person name="Mavromatis K."/>
            <person name="Chen A."/>
            <person name="Palaniappan K."/>
            <person name="Land M."/>
            <person name="Hauser L."/>
            <person name="Chang Y.J."/>
            <person name="Jeffries C.D."/>
            <person name="Bristow J."/>
            <person name="Eisen J.A."/>
            <person name="Markowitz V."/>
            <person name="Hugenholtz P."/>
            <person name="Kyrpides N.C."/>
            <person name="Klenk H.P."/>
        </authorList>
    </citation>
    <scope>NUCLEOTIDE SEQUENCE [LARGE SCALE GENOMIC DNA]</scope>
    <source>
        <strain evidence="14">DSM 44728 / CIP 108903 / NRRL B-16338 / NBRC 102104 / LLR-40K-21</strain>
    </source>
</reference>
<comment type="subunit">
    <text evidence="11">Homooctamer.</text>
</comment>
<dbReference type="InterPro" id="IPR018906">
    <property type="entry name" value="DNA_integrity_scan_DisA_link"/>
</dbReference>
<dbReference type="STRING" id="446470.Snas_0156"/>
<keyword evidence="10 11" id="KW-0234">DNA repair</keyword>
<dbReference type="FunFam" id="1.20.1260.110:FF:000002">
    <property type="entry name" value="DNA integrity scanning protein DisA"/>
    <property type="match status" value="1"/>
</dbReference>
<comment type="cofactor">
    <cofactor evidence="2 11">
        <name>Mg(2+)</name>
        <dbReference type="ChEBI" id="CHEBI:18420"/>
    </cofactor>
</comment>
<dbReference type="FunFam" id="3.40.1700.10:FF:000001">
    <property type="entry name" value="DNA integrity scanning protein DisA"/>
    <property type="match status" value="1"/>
</dbReference>
<evidence type="ECO:0000256" key="5">
    <source>
        <dbReference type="ARBA" id="ARBA00022741"/>
    </source>
</evidence>
<dbReference type="PANTHER" id="PTHR34185:SF3">
    <property type="entry name" value="DNA INTEGRITY SCANNING PROTEIN DISA"/>
    <property type="match status" value="1"/>
</dbReference>
<dbReference type="InterPro" id="IPR036888">
    <property type="entry name" value="DNA_integrity_DisA_N_sf"/>
</dbReference>
<evidence type="ECO:0000313" key="14">
    <source>
        <dbReference type="Proteomes" id="UP000000844"/>
    </source>
</evidence>
<name>D3Q1M8_STANL</name>
<dbReference type="EC" id="2.7.7.85" evidence="11"/>
<accession>D3Q1M8</accession>
<evidence type="ECO:0000256" key="4">
    <source>
        <dbReference type="ARBA" id="ARBA00022695"/>
    </source>
</evidence>
<feature type="binding site" evidence="11">
    <location>
        <position position="127"/>
    </location>
    <ligand>
        <name>ATP</name>
        <dbReference type="ChEBI" id="CHEBI:30616"/>
    </ligand>
</feature>
<keyword evidence="14" id="KW-1185">Reference proteome</keyword>
<dbReference type="Pfam" id="PF10635">
    <property type="entry name" value="DisA-linker"/>
    <property type="match status" value="1"/>
</dbReference>
<keyword evidence="8 11" id="KW-0460">Magnesium</keyword>
<dbReference type="Gene3D" id="3.40.1700.10">
    <property type="entry name" value="DNA integrity scanning protein, DisA, N-terminal domain"/>
    <property type="match status" value="1"/>
</dbReference>
<comment type="similarity">
    <text evidence="11">Belongs to the DisA family.</text>
</comment>
<dbReference type="GO" id="GO:0006281">
    <property type="term" value="P:DNA repair"/>
    <property type="evidence" value="ECO:0007669"/>
    <property type="project" value="UniProtKB-UniRule"/>
</dbReference>
<dbReference type="GO" id="GO:0106408">
    <property type="term" value="F:diadenylate cyclase activity"/>
    <property type="evidence" value="ECO:0007669"/>
    <property type="project" value="UniProtKB-EC"/>
</dbReference>
<evidence type="ECO:0000256" key="6">
    <source>
        <dbReference type="ARBA" id="ARBA00022763"/>
    </source>
</evidence>
<dbReference type="AlphaFoldDB" id="D3Q1M8"/>
<comment type="catalytic activity">
    <reaction evidence="1 11">
        <text>2 ATP = 3',3'-c-di-AMP + 2 diphosphate</text>
        <dbReference type="Rhea" id="RHEA:35655"/>
        <dbReference type="ChEBI" id="CHEBI:30616"/>
        <dbReference type="ChEBI" id="CHEBI:33019"/>
        <dbReference type="ChEBI" id="CHEBI:71500"/>
        <dbReference type="EC" id="2.7.7.85"/>
    </reaction>
</comment>
<dbReference type="Gene3D" id="1.10.150.20">
    <property type="entry name" value="5' to 3' exonuclease, C-terminal subdomain"/>
    <property type="match status" value="1"/>
</dbReference>